<evidence type="ECO:0000313" key="1">
    <source>
        <dbReference type="EMBL" id="QHT66406.1"/>
    </source>
</evidence>
<keyword evidence="2" id="KW-1185">Reference proteome</keyword>
<dbReference type="KEGG" id="rhoz:GXP67_06905"/>
<sequence length="91" mass="10731">MNHPFSINRVLSKTLAYMAKHSEETTHRNNACMQSLRDTIITSNRKNLLLIKEYLTVFIQSEAERNYNNTLIGLYLQLVEQQLKKIRYSDL</sequence>
<name>A0A6C0GEL0_9BACT</name>
<gene>
    <name evidence="1" type="ORF">GXP67_06905</name>
</gene>
<dbReference type="Proteomes" id="UP000480178">
    <property type="component" value="Chromosome"/>
</dbReference>
<organism evidence="1 2">
    <name type="scientific">Rhodocytophaga rosea</name>
    <dbReference type="NCBI Taxonomy" id="2704465"/>
    <lineage>
        <taxon>Bacteria</taxon>
        <taxon>Pseudomonadati</taxon>
        <taxon>Bacteroidota</taxon>
        <taxon>Cytophagia</taxon>
        <taxon>Cytophagales</taxon>
        <taxon>Rhodocytophagaceae</taxon>
        <taxon>Rhodocytophaga</taxon>
    </lineage>
</organism>
<dbReference type="RefSeq" id="WP_162442463.1">
    <property type="nucleotide sequence ID" value="NZ_CP048222.1"/>
</dbReference>
<reference evidence="1 2" key="1">
    <citation type="submission" date="2020-01" db="EMBL/GenBank/DDBJ databases">
        <authorList>
            <person name="Kim M.K."/>
        </authorList>
    </citation>
    <scope>NUCLEOTIDE SEQUENCE [LARGE SCALE GENOMIC DNA]</scope>
    <source>
        <strain evidence="1 2">172606-1</strain>
    </source>
</reference>
<protein>
    <submittedName>
        <fullName evidence="1">Uncharacterized protein</fullName>
    </submittedName>
</protein>
<accession>A0A6C0GEL0</accession>
<proteinExistence type="predicted"/>
<evidence type="ECO:0000313" key="2">
    <source>
        <dbReference type="Proteomes" id="UP000480178"/>
    </source>
</evidence>
<dbReference type="AlphaFoldDB" id="A0A6C0GEL0"/>
<dbReference type="EMBL" id="CP048222">
    <property type="protein sequence ID" value="QHT66406.1"/>
    <property type="molecule type" value="Genomic_DNA"/>
</dbReference>